<comment type="caution">
    <text evidence="1">The sequence shown here is derived from an EMBL/GenBank/DDBJ whole genome shotgun (WGS) entry which is preliminary data.</text>
</comment>
<evidence type="ECO:0008006" key="3">
    <source>
        <dbReference type="Google" id="ProtNLM"/>
    </source>
</evidence>
<dbReference type="Gene3D" id="3.40.50.2000">
    <property type="entry name" value="Glycogen Phosphorylase B"/>
    <property type="match status" value="2"/>
</dbReference>
<keyword evidence="2" id="KW-1185">Reference proteome</keyword>
<accession>A0ABU7H109</accession>
<dbReference type="RefSeq" id="WP_330145621.1">
    <property type="nucleotide sequence ID" value="NZ_JAZDQU010000001.1"/>
</dbReference>
<dbReference type="EMBL" id="JAZDQU010000001">
    <property type="protein sequence ID" value="MEE1884708.1"/>
    <property type="molecule type" value="Genomic_DNA"/>
</dbReference>
<dbReference type="Proteomes" id="UP001337681">
    <property type="component" value="Unassembled WGS sequence"/>
</dbReference>
<sequence length="384" mass="43796">MKTIVIISLSQLHRDPRILRQIEFLKDSYNLVAVGLTNPNIKGVEYLEIPEKPQNNWIFKIIDLVLVLFQMFDFLYWKQINIKSLYGKLEKLSPADCIISNDVQVLPLAVKLSEIWGCKLITDLHEFAPLEKTDSLIWKIRFKNYYTSLLKKYLNKSDVILTVCNSIKERLKKDFNVEATVLTNAPYFQDLKPKPVLQDSIKIIHHGGAMRSRHLNLMIEMMDKLDSRFELNLMLMESDPGYLGELKLLSAGKKNIKFLEPVPTTEIAEFINQFDIGLFILPPVNFNYEIALPNKFFEFIQARLCIAIAPSVEMAAISKKYHLGVIANDFTAESMAVSLNKLSAEDIMHYKSNADKSAISLSANGNKTLLLCLTNKLLSDTCAE</sequence>
<proteinExistence type="predicted"/>
<protein>
    <recommendedName>
        <fullName evidence="3">Glycosyltransferase</fullName>
    </recommendedName>
</protein>
<gene>
    <name evidence="1" type="ORF">VRU49_04650</name>
</gene>
<reference evidence="1 2" key="1">
    <citation type="submission" date="2024-01" db="EMBL/GenBank/DDBJ databases">
        <title>Pedobacter sp. nov., isolated from oil-contaminated soil.</title>
        <authorList>
            <person name="Le N.T.T."/>
        </authorList>
    </citation>
    <scope>NUCLEOTIDE SEQUENCE [LARGE SCALE GENOMIC DNA]</scope>
    <source>
        <strain evidence="1 2">VNH31</strain>
    </source>
</reference>
<evidence type="ECO:0000313" key="2">
    <source>
        <dbReference type="Proteomes" id="UP001337681"/>
    </source>
</evidence>
<dbReference type="SUPFAM" id="SSF53756">
    <property type="entry name" value="UDP-Glycosyltransferase/glycogen phosphorylase"/>
    <property type="match status" value="1"/>
</dbReference>
<evidence type="ECO:0000313" key="1">
    <source>
        <dbReference type="EMBL" id="MEE1884708.1"/>
    </source>
</evidence>
<organism evidence="1 2">
    <name type="scientific">Pedobacter flavus</name>
    <dbReference type="NCBI Taxonomy" id="3113906"/>
    <lineage>
        <taxon>Bacteria</taxon>
        <taxon>Pseudomonadati</taxon>
        <taxon>Bacteroidota</taxon>
        <taxon>Sphingobacteriia</taxon>
        <taxon>Sphingobacteriales</taxon>
        <taxon>Sphingobacteriaceae</taxon>
        <taxon>Pedobacter</taxon>
    </lineage>
</organism>
<name>A0ABU7H109_9SPHI</name>